<dbReference type="Proteomes" id="UP001058074">
    <property type="component" value="Unassembled WGS sequence"/>
</dbReference>
<organism evidence="1 2">
    <name type="scientific">Inconstantimicrobium mannanitabidum</name>
    <dbReference type="NCBI Taxonomy" id="1604901"/>
    <lineage>
        <taxon>Bacteria</taxon>
        <taxon>Bacillati</taxon>
        <taxon>Bacillota</taxon>
        <taxon>Clostridia</taxon>
        <taxon>Eubacteriales</taxon>
        <taxon>Clostridiaceae</taxon>
        <taxon>Inconstantimicrobium</taxon>
    </lineage>
</organism>
<gene>
    <name evidence="1" type="ORF">rsdtw13_10950</name>
</gene>
<sequence length="156" mass="17995">MIITTSQGFNIIRILNKLGMTDEIVEVITDLGELNIKEEQIYIKLGEIIKSENEDYTELCDEDKSNITNKTLIEHVELAKELSEINSRRTKKGAKLMLDGITRLPQAEKEVYKCLAEIYELSEKEVRDKDLDWAIDRVKEIAQSETMQKVFSLATR</sequence>
<dbReference type="EMBL" id="BROD01000001">
    <property type="protein sequence ID" value="GKX65837.1"/>
    <property type="molecule type" value="Genomic_DNA"/>
</dbReference>
<keyword evidence="2" id="KW-1185">Reference proteome</keyword>
<comment type="caution">
    <text evidence="1">The sequence shown here is derived from an EMBL/GenBank/DDBJ whole genome shotgun (WGS) entry which is preliminary data.</text>
</comment>
<protein>
    <submittedName>
        <fullName evidence="1">Uncharacterized protein</fullName>
    </submittedName>
</protein>
<reference evidence="1" key="1">
    <citation type="journal article" date="2025" name="Int. J. Syst. Evol. Microbiol.">
        <title>Inconstantimicrobium mannanitabidum sp. nov., a novel member of the family Clostridiaceae isolated from anoxic soil under the treatment of reductive soil disinfestation.</title>
        <authorList>
            <person name="Ueki A."/>
            <person name="Tonouchi A."/>
            <person name="Honma S."/>
            <person name="Kaku N."/>
            <person name="Ueki K."/>
        </authorList>
    </citation>
    <scope>NUCLEOTIDE SEQUENCE</scope>
    <source>
        <strain evidence="1">TW13</strain>
    </source>
</reference>
<name>A0ACB5R9X1_9CLOT</name>
<evidence type="ECO:0000313" key="1">
    <source>
        <dbReference type="EMBL" id="GKX65837.1"/>
    </source>
</evidence>
<accession>A0ACB5R9X1</accession>
<proteinExistence type="predicted"/>
<evidence type="ECO:0000313" key="2">
    <source>
        <dbReference type="Proteomes" id="UP001058074"/>
    </source>
</evidence>